<accession>A0A7Y0DWG7</accession>
<evidence type="ECO:0000313" key="2">
    <source>
        <dbReference type="Proteomes" id="UP000539372"/>
    </source>
</evidence>
<dbReference type="PANTHER" id="PTHR35841">
    <property type="entry name" value="PHOSPHONATES-BINDING PERIPLASMIC PROTEIN"/>
    <property type="match status" value="1"/>
</dbReference>
<name>A0A7Y0DWG7_9PROT</name>
<sequence>MSDWTASLPPVALRSNGLPGNRHMPDRIASLPQYDLPELRQATDAWWTGIARHMRVVGLDDVPQVLTRAEDAEALWRDPHILLTQTCGYPLMTELSDCLRPVATPIYRCDGCRGATYSSVLIVRTDGPLHRLEDARGKVAAANNRNSHSGMNALRHCVAPLATDGRFFGRVLWTGGHAASAQAVAEGKADIAAVDAVTWALLSRERSALTQRLRVIGNTDYAPSLPYATRIDAPEAVRALLFQALAAAAADPSLASVRHALLIGGFTPADFSTYQTVLDWKADAAAAGYPDLR</sequence>
<dbReference type="SUPFAM" id="SSF53850">
    <property type="entry name" value="Periplasmic binding protein-like II"/>
    <property type="match status" value="1"/>
</dbReference>
<organism evidence="1 2">
    <name type="scientific">Pacificispira spongiicola</name>
    <dbReference type="NCBI Taxonomy" id="2729598"/>
    <lineage>
        <taxon>Bacteria</taxon>
        <taxon>Pseudomonadati</taxon>
        <taxon>Pseudomonadota</taxon>
        <taxon>Alphaproteobacteria</taxon>
        <taxon>Rhodospirillales</taxon>
        <taxon>Rhodospirillaceae</taxon>
        <taxon>Pacificispira</taxon>
    </lineage>
</organism>
<keyword evidence="2" id="KW-1185">Reference proteome</keyword>
<gene>
    <name evidence="1" type="ORF">HH303_00215</name>
</gene>
<dbReference type="Pfam" id="PF12974">
    <property type="entry name" value="Phosphonate-bd"/>
    <property type="match status" value="1"/>
</dbReference>
<proteinExistence type="predicted"/>
<reference evidence="1 2" key="1">
    <citation type="submission" date="2020-04" db="EMBL/GenBank/DDBJ databases">
        <title>Rhodospirillaceae bacterium KN72 isolated from deep sea.</title>
        <authorList>
            <person name="Zhang D.-C."/>
        </authorList>
    </citation>
    <scope>NUCLEOTIDE SEQUENCE [LARGE SCALE GENOMIC DNA]</scope>
    <source>
        <strain evidence="1 2">KN72</strain>
    </source>
</reference>
<protein>
    <submittedName>
        <fullName evidence="1">PhnD/SsuA/transferrin family substrate-binding protein</fullName>
    </submittedName>
</protein>
<dbReference type="AlphaFoldDB" id="A0A7Y0DWG7"/>
<dbReference type="RefSeq" id="WP_169623202.1">
    <property type="nucleotide sequence ID" value="NZ_JABBNT010000001.1"/>
</dbReference>
<dbReference type="PANTHER" id="PTHR35841:SF1">
    <property type="entry name" value="PHOSPHONATES-BINDING PERIPLASMIC PROTEIN"/>
    <property type="match status" value="1"/>
</dbReference>
<dbReference type="Proteomes" id="UP000539372">
    <property type="component" value="Unassembled WGS sequence"/>
</dbReference>
<comment type="caution">
    <text evidence="1">The sequence shown here is derived from an EMBL/GenBank/DDBJ whole genome shotgun (WGS) entry which is preliminary data.</text>
</comment>
<dbReference type="EMBL" id="JABBNT010000001">
    <property type="protein sequence ID" value="NMM42881.1"/>
    <property type="molecule type" value="Genomic_DNA"/>
</dbReference>
<evidence type="ECO:0000313" key="1">
    <source>
        <dbReference type="EMBL" id="NMM42881.1"/>
    </source>
</evidence>
<dbReference type="Gene3D" id="3.40.190.10">
    <property type="entry name" value="Periplasmic binding protein-like II"/>
    <property type="match status" value="1"/>
</dbReference>